<dbReference type="EMBL" id="FNQV01000018">
    <property type="protein sequence ID" value="SEA74021.1"/>
    <property type="molecule type" value="Genomic_DNA"/>
</dbReference>
<dbReference type="OrthoDB" id="9777699at2"/>
<evidence type="ECO:0000259" key="9">
    <source>
        <dbReference type="Pfam" id="PF06808"/>
    </source>
</evidence>
<dbReference type="AlphaFoldDB" id="A0A1H4DMN2"/>
<feature type="transmembrane region" description="Helical" evidence="8">
    <location>
        <begin position="60"/>
        <end position="78"/>
    </location>
</feature>
<dbReference type="InterPro" id="IPR004681">
    <property type="entry name" value="TRAP_DctM"/>
</dbReference>
<keyword evidence="11" id="KW-1185">Reference proteome</keyword>
<comment type="subcellular location">
    <subcellularLocation>
        <location evidence="1">Cell inner membrane</location>
        <topology evidence="1">Multi-pass membrane protein</topology>
    </subcellularLocation>
</comment>
<dbReference type="Pfam" id="PF06808">
    <property type="entry name" value="DctM"/>
    <property type="match status" value="1"/>
</dbReference>
<feature type="transmembrane region" description="Helical" evidence="8">
    <location>
        <begin position="314"/>
        <end position="337"/>
    </location>
</feature>
<keyword evidence="6 8" id="KW-0472">Membrane</keyword>
<evidence type="ECO:0000256" key="4">
    <source>
        <dbReference type="ARBA" id="ARBA00022692"/>
    </source>
</evidence>
<dbReference type="GO" id="GO:0022857">
    <property type="term" value="F:transmembrane transporter activity"/>
    <property type="evidence" value="ECO:0007669"/>
    <property type="project" value="TreeGrafter"/>
</dbReference>
<evidence type="ECO:0000256" key="7">
    <source>
        <dbReference type="SAM" id="MobiDB-lite"/>
    </source>
</evidence>
<dbReference type="PANTHER" id="PTHR33362:SF5">
    <property type="entry name" value="C4-DICARBOXYLATE TRAP TRANSPORTER LARGE PERMEASE PROTEIN DCTM"/>
    <property type="match status" value="1"/>
</dbReference>
<sequence>MTVTTLVILVVVIMLVMLALRMPVAFALGLSGALGLFALRGDAFATRTLGSAPFAETATFSLTIIPMFILMGMFAVKARVAEQVYKVAAHAFRHFPGGLGVATVMACAGFAAVSGSSIGTAATMSRLSVGEMQRHGYRTSMATATVAVAGTLGVLIPPSVILVLYAIMTRESVAKVLAAGIIPGILSACAYALYIIIASRSDRSKVRAKQLDRALVQASGAPAGDREQAAEPSSETINPPDTRWRDLPMRGVVRVGILFFIVLGGMYSGIFTPTESAAIGALAAGIMLVAEMYKEGWKATSRAIVEALKETAGTTSMVFAIIVGSAILSVFFVAARVPHMLTEAVISAGWSPHVTMGLLLLALIPLGMALESISILVITVPLLYPVATELGFDGIWLAILIVKLIEIGMVTPPVGINCFVVAGASGVRVTEIFKGVLPFVIVELILVVILFFVPQLSLWLPSLVSV</sequence>
<proteinExistence type="predicted"/>
<feature type="transmembrane region" description="Helical" evidence="8">
    <location>
        <begin position="144"/>
        <end position="167"/>
    </location>
</feature>
<feature type="transmembrane region" description="Helical" evidence="8">
    <location>
        <begin position="6"/>
        <end position="39"/>
    </location>
</feature>
<organism evidence="10 11">
    <name type="scientific">Bowdeniella nasicola</name>
    <dbReference type="NCBI Taxonomy" id="208480"/>
    <lineage>
        <taxon>Bacteria</taxon>
        <taxon>Bacillati</taxon>
        <taxon>Actinomycetota</taxon>
        <taxon>Actinomycetes</taxon>
        <taxon>Actinomycetales</taxon>
        <taxon>Actinomycetaceae</taxon>
        <taxon>Bowdeniella</taxon>
    </lineage>
</organism>
<keyword evidence="5 8" id="KW-1133">Transmembrane helix</keyword>
<evidence type="ECO:0000313" key="10">
    <source>
        <dbReference type="EMBL" id="SEA74021.1"/>
    </source>
</evidence>
<reference evidence="11" key="1">
    <citation type="submission" date="2016-10" db="EMBL/GenBank/DDBJ databases">
        <authorList>
            <person name="Varghese N."/>
            <person name="Submissions S."/>
        </authorList>
    </citation>
    <scope>NUCLEOTIDE SEQUENCE [LARGE SCALE GENOMIC DNA]</scope>
    <source>
        <strain evidence="11">KPR-1</strain>
    </source>
</reference>
<keyword evidence="2" id="KW-1003">Cell membrane</keyword>
<keyword evidence="4 8" id="KW-0812">Transmembrane</keyword>
<evidence type="ECO:0000256" key="6">
    <source>
        <dbReference type="ARBA" id="ARBA00023136"/>
    </source>
</evidence>
<protein>
    <submittedName>
        <fullName evidence="10">TRAP transporter, DctM subunit</fullName>
    </submittedName>
</protein>
<evidence type="ECO:0000256" key="2">
    <source>
        <dbReference type="ARBA" id="ARBA00022475"/>
    </source>
</evidence>
<accession>A0A1H4DMN2</accession>
<feature type="domain" description="TRAP C4-dicarboxylate transport system permease DctM subunit" evidence="9">
    <location>
        <begin position="11"/>
        <end position="456"/>
    </location>
</feature>
<feature type="transmembrane region" description="Helical" evidence="8">
    <location>
        <begin position="357"/>
        <end position="383"/>
    </location>
</feature>
<dbReference type="PIRSF" id="PIRSF006066">
    <property type="entry name" value="HI0050"/>
    <property type="match status" value="1"/>
</dbReference>
<dbReference type="GO" id="GO:0005886">
    <property type="term" value="C:plasma membrane"/>
    <property type="evidence" value="ECO:0007669"/>
    <property type="project" value="UniProtKB-SubCell"/>
</dbReference>
<feature type="transmembrane region" description="Helical" evidence="8">
    <location>
        <begin position="395"/>
        <end position="416"/>
    </location>
</feature>
<feature type="transmembrane region" description="Helical" evidence="8">
    <location>
        <begin position="252"/>
        <end position="270"/>
    </location>
</feature>
<feature type="transmembrane region" description="Helical" evidence="8">
    <location>
        <begin position="436"/>
        <end position="460"/>
    </location>
</feature>
<feature type="region of interest" description="Disordered" evidence="7">
    <location>
        <begin position="218"/>
        <end position="243"/>
    </location>
</feature>
<evidence type="ECO:0000256" key="3">
    <source>
        <dbReference type="ARBA" id="ARBA00022519"/>
    </source>
</evidence>
<dbReference type="InterPro" id="IPR010656">
    <property type="entry name" value="DctM"/>
</dbReference>
<evidence type="ECO:0000256" key="8">
    <source>
        <dbReference type="SAM" id="Phobius"/>
    </source>
</evidence>
<evidence type="ECO:0000256" key="5">
    <source>
        <dbReference type="ARBA" id="ARBA00022989"/>
    </source>
</evidence>
<keyword evidence="3" id="KW-0997">Cell inner membrane</keyword>
<gene>
    <name evidence="10" type="ORF">SAMN02910418_02297</name>
</gene>
<feature type="transmembrane region" description="Helical" evidence="8">
    <location>
        <begin position="276"/>
        <end position="293"/>
    </location>
</feature>
<dbReference type="Proteomes" id="UP000199288">
    <property type="component" value="Unassembled WGS sequence"/>
</dbReference>
<feature type="transmembrane region" description="Helical" evidence="8">
    <location>
        <begin position="173"/>
        <end position="197"/>
    </location>
</feature>
<evidence type="ECO:0000256" key="1">
    <source>
        <dbReference type="ARBA" id="ARBA00004429"/>
    </source>
</evidence>
<evidence type="ECO:0000313" key="11">
    <source>
        <dbReference type="Proteomes" id="UP000199288"/>
    </source>
</evidence>
<dbReference type="RefSeq" id="WP_092566004.1">
    <property type="nucleotide sequence ID" value="NZ_FNQV01000018.1"/>
</dbReference>
<dbReference type="PANTHER" id="PTHR33362">
    <property type="entry name" value="SIALIC ACID TRAP TRANSPORTER PERMEASE PROTEIN SIAT-RELATED"/>
    <property type="match status" value="1"/>
</dbReference>
<feature type="transmembrane region" description="Helical" evidence="8">
    <location>
        <begin position="98"/>
        <end position="123"/>
    </location>
</feature>
<name>A0A1H4DMN2_9ACTO</name>